<sequence>MPEHPTNPKYNIRQYIDLAAFLKEDYPGDVGLALTPFQLEESKRRVAERLADRLAADSPAFDREKFLKACGVEPGRA</sequence>
<accession>X0TTB8</accession>
<gene>
    <name evidence="1" type="ORF">S01H1_28384</name>
</gene>
<name>X0TTB8_9ZZZZ</name>
<dbReference type="AlphaFoldDB" id="X0TTB8"/>
<protein>
    <submittedName>
        <fullName evidence="1">Uncharacterized protein</fullName>
    </submittedName>
</protein>
<proteinExistence type="predicted"/>
<comment type="caution">
    <text evidence="1">The sequence shown here is derived from an EMBL/GenBank/DDBJ whole genome shotgun (WGS) entry which is preliminary data.</text>
</comment>
<reference evidence="1" key="1">
    <citation type="journal article" date="2014" name="Front. Microbiol.">
        <title>High frequency of phylogenetically diverse reductive dehalogenase-homologous genes in deep subseafloor sedimentary metagenomes.</title>
        <authorList>
            <person name="Kawai M."/>
            <person name="Futagami T."/>
            <person name="Toyoda A."/>
            <person name="Takaki Y."/>
            <person name="Nishi S."/>
            <person name="Hori S."/>
            <person name="Arai W."/>
            <person name="Tsubouchi T."/>
            <person name="Morono Y."/>
            <person name="Uchiyama I."/>
            <person name="Ito T."/>
            <person name="Fujiyama A."/>
            <person name="Inagaki F."/>
            <person name="Takami H."/>
        </authorList>
    </citation>
    <scope>NUCLEOTIDE SEQUENCE</scope>
    <source>
        <strain evidence="1">Expedition CK06-06</strain>
    </source>
</reference>
<dbReference type="EMBL" id="BARS01017344">
    <property type="protein sequence ID" value="GAF96838.1"/>
    <property type="molecule type" value="Genomic_DNA"/>
</dbReference>
<evidence type="ECO:0000313" key="1">
    <source>
        <dbReference type="EMBL" id="GAF96838.1"/>
    </source>
</evidence>
<organism evidence="1">
    <name type="scientific">marine sediment metagenome</name>
    <dbReference type="NCBI Taxonomy" id="412755"/>
    <lineage>
        <taxon>unclassified sequences</taxon>
        <taxon>metagenomes</taxon>
        <taxon>ecological metagenomes</taxon>
    </lineage>
</organism>